<gene>
    <name evidence="9" type="ORF">F0Q34_00985</name>
</gene>
<dbReference type="OrthoDB" id="9810457at2"/>
<dbReference type="InterPro" id="IPR038770">
    <property type="entry name" value="Na+/solute_symporter_sf"/>
</dbReference>
<reference evidence="9 10" key="1">
    <citation type="journal article" date="2015" name="Int. J. Syst. Evol. Microbiol.">
        <title>Roseomonas oryzae sp. nov., isolated from paddy rhizosphere soil.</title>
        <authorList>
            <person name="Ramaprasad E.V."/>
            <person name="Sasikala Ch."/>
            <person name="Ramana Ch.V."/>
        </authorList>
    </citation>
    <scope>NUCLEOTIDE SEQUENCE [LARGE SCALE GENOMIC DNA]</scope>
    <source>
        <strain evidence="9 10">KCTC 42542</strain>
    </source>
</reference>
<feature type="transmembrane region" description="Helical" evidence="8">
    <location>
        <begin position="249"/>
        <end position="273"/>
    </location>
</feature>
<evidence type="ECO:0000313" key="9">
    <source>
        <dbReference type="EMBL" id="KAA2214340.1"/>
    </source>
</evidence>
<feature type="transmembrane region" description="Helical" evidence="8">
    <location>
        <begin position="35"/>
        <end position="53"/>
    </location>
</feature>
<comment type="subcellular location">
    <subcellularLocation>
        <location evidence="1">Cell membrane</location>
        <topology evidence="1">Multi-pass membrane protein</topology>
    </subcellularLocation>
</comment>
<comment type="caution">
    <text evidence="9">The sequence shown here is derived from an EMBL/GenBank/DDBJ whole genome shotgun (WGS) entry which is preliminary data.</text>
</comment>
<accession>A0A5B2TKS6</accession>
<evidence type="ECO:0000256" key="6">
    <source>
        <dbReference type="ARBA" id="ARBA00022989"/>
    </source>
</evidence>
<feature type="transmembrane region" description="Helical" evidence="8">
    <location>
        <begin position="6"/>
        <end position="23"/>
    </location>
</feature>
<evidence type="ECO:0000313" key="10">
    <source>
        <dbReference type="Proteomes" id="UP000322110"/>
    </source>
</evidence>
<sequence>MTTLLNVVAPIFTLIAIGYVSAWRKWLSEEALKGMTSFVFALAMPCLLFSGAITPHPNGGATAFAFFSGCLLSYGLALLLSRSMLGMRLSEGGTFALNAAFGNTAMIGIPLVLAAYGQAGLAQILAIVGLHSLILLPLGTVVAEIAHSSHKPVPLILKATFLSVLRNPIVMAVLAGLLVHQSGLPVPEVARRFLNITGMAGPPVALFCLGASLIHFDARRDWPSALLCTTLKLLLFPALVWLIGRAIGLPHLALSVAVLAAGMPTGANAFFLARRYASGADRSGATVLLSTILSLATLAALLAMLPGDASVNAG</sequence>
<keyword evidence="5 8" id="KW-0812">Transmembrane</keyword>
<feature type="transmembrane region" description="Helical" evidence="8">
    <location>
        <begin position="285"/>
        <end position="305"/>
    </location>
</feature>
<keyword evidence="6 8" id="KW-1133">Transmembrane helix</keyword>
<evidence type="ECO:0000256" key="5">
    <source>
        <dbReference type="ARBA" id="ARBA00022692"/>
    </source>
</evidence>
<dbReference type="Gene3D" id="1.20.1530.20">
    <property type="match status" value="1"/>
</dbReference>
<keyword evidence="7 8" id="KW-0472">Membrane</keyword>
<dbReference type="PANTHER" id="PTHR36838:SF3">
    <property type="entry name" value="TRANSPORTER AUXIN EFFLUX CARRIER EC FAMILY"/>
    <property type="match status" value="1"/>
</dbReference>
<feature type="transmembrane region" description="Helical" evidence="8">
    <location>
        <begin position="92"/>
        <end position="116"/>
    </location>
</feature>
<evidence type="ECO:0000256" key="7">
    <source>
        <dbReference type="ARBA" id="ARBA00023136"/>
    </source>
</evidence>
<dbReference type="GO" id="GO:0055085">
    <property type="term" value="P:transmembrane transport"/>
    <property type="evidence" value="ECO:0007669"/>
    <property type="project" value="InterPro"/>
</dbReference>
<proteinExistence type="inferred from homology"/>
<feature type="transmembrane region" description="Helical" evidence="8">
    <location>
        <begin position="155"/>
        <end position="179"/>
    </location>
</feature>
<keyword evidence="3" id="KW-0813">Transport</keyword>
<dbReference type="GO" id="GO:0005886">
    <property type="term" value="C:plasma membrane"/>
    <property type="evidence" value="ECO:0007669"/>
    <property type="project" value="UniProtKB-SubCell"/>
</dbReference>
<organism evidence="9 10">
    <name type="scientific">Teichococcus oryzae</name>
    <dbReference type="NCBI Taxonomy" id="1608942"/>
    <lineage>
        <taxon>Bacteria</taxon>
        <taxon>Pseudomonadati</taxon>
        <taxon>Pseudomonadota</taxon>
        <taxon>Alphaproteobacteria</taxon>
        <taxon>Acetobacterales</taxon>
        <taxon>Roseomonadaceae</taxon>
        <taxon>Roseomonas</taxon>
    </lineage>
</organism>
<dbReference type="InterPro" id="IPR004776">
    <property type="entry name" value="Mem_transp_PIN-like"/>
</dbReference>
<evidence type="ECO:0000256" key="4">
    <source>
        <dbReference type="ARBA" id="ARBA00022475"/>
    </source>
</evidence>
<dbReference type="AlphaFoldDB" id="A0A5B2TKS6"/>
<evidence type="ECO:0000256" key="1">
    <source>
        <dbReference type="ARBA" id="ARBA00004651"/>
    </source>
</evidence>
<dbReference type="Pfam" id="PF03547">
    <property type="entry name" value="Mem_trans"/>
    <property type="match status" value="1"/>
</dbReference>
<comment type="similarity">
    <text evidence="2">Belongs to the auxin efflux carrier (TC 2.A.69) family.</text>
</comment>
<feature type="transmembrane region" description="Helical" evidence="8">
    <location>
        <begin position="59"/>
        <end position="80"/>
    </location>
</feature>
<name>A0A5B2TKS6_9PROT</name>
<feature type="transmembrane region" description="Helical" evidence="8">
    <location>
        <begin position="199"/>
        <end position="218"/>
    </location>
</feature>
<feature type="transmembrane region" description="Helical" evidence="8">
    <location>
        <begin position="122"/>
        <end position="143"/>
    </location>
</feature>
<evidence type="ECO:0000256" key="8">
    <source>
        <dbReference type="SAM" id="Phobius"/>
    </source>
</evidence>
<dbReference type="PANTHER" id="PTHR36838">
    <property type="entry name" value="AUXIN EFFLUX CARRIER FAMILY PROTEIN"/>
    <property type="match status" value="1"/>
</dbReference>
<keyword evidence="10" id="KW-1185">Reference proteome</keyword>
<protein>
    <submittedName>
        <fullName evidence="9">AEC family transporter</fullName>
    </submittedName>
</protein>
<feature type="transmembrane region" description="Helical" evidence="8">
    <location>
        <begin position="225"/>
        <end position="243"/>
    </location>
</feature>
<dbReference type="EMBL" id="VUKA01000001">
    <property type="protein sequence ID" value="KAA2214340.1"/>
    <property type="molecule type" value="Genomic_DNA"/>
</dbReference>
<dbReference type="Proteomes" id="UP000322110">
    <property type="component" value="Unassembled WGS sequence"/>
</dbReference>
<keyword evidence="4" id="KW-1003">Cell membrane</keyword>
<evidence type="ECO:0000256" key="2">
    <source>
        <dbReference type="ARBA" id="ARBA00010145"/>
    </source>
</evidence>
<evidence type="ECO:0000256" key="3">
    <source>
        <dbReference type="ARBA" id="ARBA00022448"/>
    </source>
</evidence>
<dbReference type="RefSeq" id="WP_149810277.1">
    <property type="nucleotide sequence ID" value="NZ_VUKA01000001.1"/>
</dbReference>